<dbReference type="Pfam" id="PF08479">
    <property type="entry name" value="POTRA_2"/>
    <property type="match status" value="1"/>
</dbReference>
<evidence type="ECO:0000313" key="8">
    <source>
        <dbReference type="Proteomes" id="UP001365405"/>
    </source>
</evidence>
<dbReference type="InterPro" id="IPR013686">
    <property type="entry name" value="Polypept-transport_assoc_ShlB"/>
</dbReference>
<organism evidence="7 8">
    <name type="scientific">Pseudaquabacterium inlustre</name>
    <dbReference type="NCBI Taxonomy" id="2984192"/>
    <lineage>
        <taxon>Bacteria</taxon>
        <taxon>Pseudomonadati</taxon>
        <taxon>Pseudomonadota</taxon>
        <taxon>Betaproteobacteria</taxon>
        <taxon>Burkholderiales</taxon>
        <taxon>Sphaerotilaceae</taxon>
        <taxon>Pseudaquabacterium</taxon>
    </lineage>
</organism>
<dbReference type="InterPro" id="IPR005565">
    <property type="entry name" value="Hemolysn_activator_HlyB_C"/>
</dbReference>
<dbReference type="Proteomes" id="UP001365405">
    <property type="component" value="Unassembled WGS sequence"/>
</dbReference>
<sequence length="549" mass="59516">MAGVLQAQTPGVVPTPEQLTPRPALRTEGERLPDRPQPPRELEKPQQDIAIDVRGYTLPPDAPAALQAALAALTAPYVGPRRSYDDLVNAAADITRFLQRDLGYYLGYAYLPEQTPRDGLIRIEVLEGRLDRVELDWPASLPVRREVVNAYLARLKPGEILRVDEVERVVFLLNDLRGITVRFDVLAGRTPGTAMLKVSGQGEKPWSGKVDIDANGSRFLGLYRVGALLAGNSLAGRGDSLTLNALSSDTGGLQFALVGYSLPVGSDGWKLGGSLSMVKYRLDPVQFPLGVNGDALSASLTALYPWRRSRNLNVFLVGTLDGKQHADRQDVARSEQQRHIDSLTLGLTGDVRDNLGGGGVSTFEANVSHGEVRYRGGAVAGLDDAPRYSKLVAAGNRLQNLIDGRLLLFAAARGQWAWQNLDSSEQFRMAGPDGVRAFAPGEGTGDTGAVASIELRLLPPEAWLGRWARELVGSVFYDHGTLRLRHNPTTQAARDANRQTLAGAGVALSWERPRSFAARLSVAVPTTGQPRSDTASRNPRVYAQLSWFP</sequence>
<protein>
    <submittedName>
        <fullName evidence="7">ShlB/FhaC/HecB family hemolysin secretion/activation protein</fullName>
    </submittedName>
</protein>
<dbReference type="PANTHER" id="PTHR34597:SF1">
    <property type="entry name" value="HEME_HEMOPEXIN TRANSPORTER PROTEIN HUXB"/>
    <property type="match status" value="1"/>
</dbReference>
<evidence type="ECO:0000256" key="2">
    <source>
        <dbReference type="ARBA" id="ARBA00022692"/>
    </source>
</evidence>
<dbReference type="Gene3D" id="3.10.20.310">
    <property type="entry name" value="membrane protein fhac"/>
    <property type="match status" value="1"/>
</dbReference>
<gene>
    <name evidence="7" type="ORF">AACH10_09725</name>
</gene>
<keyword evidence="1" id="KW-1134">Transmembrane beta strand</keyword>
<keyword evidence="1" id="KW-0472">Membrane</keyword>
<dbReference type="EMBL" id="JBBUTH010000004">
    <property type="protein sequence ID" value="MEK8050517.1"/>
    <property type="molecule type" value="Genomic_DNA"/>
</dbReference>
<name>A0ABU9CF86_9BURK</name>
<evidence type="ECO:0000256" key="4">
    <source>
        <dbReference type="SAM" id="MobiDB-lite"/>
    </source>
</evidence>
<evidence type="ECO:0000259" key="6">
    <source>
        <dbReference type="Pfam" id="PF08479"/>
    </source>
</evidence>
<accession>A0ABU9CF86</accession>
<comment type="caution">
    <text evidence="7">The sequence shown here is derived from an EMBL/GenBank/DDBJ whole genome shotgun (WGS) entry which is preliminary data.</text>
</comment>
<keyword evidence="8" id="KW-1185">Reference proteome</keyword>
<feature type="domain" description="Polypeptide-transport-associated ShlB-type" evidence="6">
    <location>
        <begin position="67"/>
        <end position="128"/>
    </location>
</feature>
<feature type="compositionally biased region" description="Basic and acidic residues" evidence="4">
    <location>
        <begin position="25"/>
        <end position="46"/>
    </location>
</feature>
<evidence type="ECO:0000313" key="7">
    <source>
        <dbReference type="EMBL" id="MEK8050517.1"/>
    </source>
</evidence>
<feature type="domain" description="Haemolysin activator HlyB C-terminal" evidence="5">
    <location>
        <begin position="193"/>
        <end position="508"/>
    </location>
</feature>
<keyword evidence="2" id="KW-0812">Transmembrane</keyword>
<reference evidence="7 8" key="1">
    <citation type="submission" date="2024-04" db="EMBL/GenBank/DDBJ databases">
        <title>Novel species of the genus Ideonella isolated from streams.</title>
        <authorList>
            <person name="Lu H."/>
        </authorList>
    </citation>
    <scope>NUCLEOTIDE SEQUENCE [LARGE SCALE GENOMIC DNA]</scope>
    <source>
        <strain evidence="7 8">DXS22W</strain>
    </source>
</reference>
<evidence type="ECO:0000259" key="5">
    <source>
        <dbReference type="Pfam" id="PF03865"/>
    </source>
</evidence>
<proteinExistence type="predicted"/>
<dbReference type="InterPro" id="IPR051544">
    <property type="entry name" value="TPS_OM_transporter"/>
</dbReference>
<dbReference type="Pfam" id="PF03865">
    <property type="entry name" value="ShlB"/>
    <property type="match status" value="1"/>
</dbReference>
<dbReference type="RefSeq" id="WP_341410191.1">
    <property type="nucleotide sequence ID" value="NZ_JBBUTH010000004.1"/>
</dbReference>
<evidence type="ECO:0000256" key="3">
    <source>
        <dbReference type="ARBA" id="ARBA00023237"/>
    </source>
</evidence>
<keyword evidence="3" id="KW-0998">Cell outer membrane</keyword>
<dbReference type="PANTHER" id="PTHR34597">
    <property type="entry name" value="SLR1661 PROTEIN"/>
    <property type="match status" value="1"/>
</dbReference>
<evidence type="ECO:0000256" key="1">
    <source>
        <dbReference type="ARBA" id="ARBA00022452"/>
    </source>
</evidence>
<dbReference type="Gene3D" id="2.40.160.50">
    <property type="entry name" value="membrane protein fhac: a member of the omp85/tpsb transporter family"/>
    <property type="match status" value="1"/>
</dbReference>
<feature type="region of interest" description="Disordered" evidence="4">
    <location>
        <begin position="1"/>
        <end position="47"/>
    </location>
</feature>